<dbReference type="SUPFAM" id="SSF47413">
    <property type="entry name" value="lambda repressor-like DNA-binding domains"/>
    <property type="match status" value="1"/>
</dbReference>
<name>A0AA41JUF6_LEVBR</name>
<dbReference type="Gene3D" id="1.10.260.40">
    <property type="entry name" value="lambda repressor-like DNA-binding domains"/>
    <property type="match status" value="1"/>
</dbReference>
<comment type="caution">
    <text evidence="2">The sequence shown here is derived from an EMBL/GenBank/DDBJ whole genome shotgun (WGS) entry which is preliminary data.</text>
</comment>
<dbReference type="PROSITE" id="PS50943">
    <property type="entry name" value="HTH_CROC1"/>
    <property type="match status" value="1"/>
</dbReference>
<evidence type="ECO:0000313" key="3">
    <source>
        <dbReference type="EMBL" id="TOZ05104.1"/>
    </source>
</evidence>
<evidence type="ECO:0000259" key="1">
    <source>
        <dbReference type="PROSITE" id="PS50943"/>
    </source>
</evidence>
<feature type="domain" description="HTH cro/C1-type" evidence="1">
    <location>
        <begin position="17"/>
        <end position="69"/>
    </location>
</feature>
<sequence>MADKLGPYLRSLRGTQSLRAVADKTNGKLSHSYISDLEKGKSRRGNIIKPTPETLKILAEVYETDYDHLMRLAGYIDNNSDPDKPEYVDLKEQINDKKKIMTFEGRIIPDEDLEYMERLLRGGKKD</sequence>
<dbReference type="EMBL" id="JAERKF010000016">
    <property type="protein sequence ID" value="MBS1011466.1"/>
    <property type="molecule type" value="Genomic_DNA"/>
</dbReference>
<dbReference type="Pfam" id="PF01381">
    <property type="entry name" value="HTH_3"/>
    <property type="match status" value="1"/>
</dbReference>
<dbReference type="GO" id="GO:0003677">
    <property type="term" value="F:DNA binding"/>
    <property type="evidence" value="ECO:0007669"/>
    <property type="project" value="InterPro"/>
</dbReference>
<gene>
    <name evidence="3" type="ORF">DIS17_03945</name>
    <name evidence="2" type="ORF">JK167_11570</name>
</gene>
<dbReference type="InterPro" id="IPR001387">
    <property type="entry name" value="Cro/C1-type_HTH"/>
</dbReference>
<proteinExistence type="predicted"/>
<dbReference type="SMART" id="SM00530">
    <property type="entry name" value="HTH_XRE"/>
    <property type="match status" value="1"/>
</dbReference>
<organism evidence="2 4">
    <name type="scientific">Levilactobacillus brevis</name>
    <name type="common">Lactobacillus brevis</name>
    <dbReference type="NCBI Taxonomy" id="1580"/>
    <lineage>
        <taxon>Bacteria</taxon>
        <taxon>Bacillati</taxon>
        <taxon>Bacillota</taxon>
        <taxon>Bacilli</taxon>
        <taxon>Lactobacillales</taxon>
        <taxon>Lactobacillaceae</taxon>
        <taxon>Levilactobacillus</taxon>
    </lineage>
</organism>
<reference evidence="2" key="3">
    <citation type="submission" date="2022-09" db="EMBL/GenBank/DDBJ databases">
        <title>Genome-inferred correspondence between phylogeny and metabolic traits in the wild Drosophila gut microbiome.</title>
        <authorList>
            <person name="Bueno E."/>
            <person name="Blow F."/>
            <person name="Douglas A.E."/>
        </authorList>
    </citation>
    <scope>NUCLEOTIDE SEQUENCE</scope>
    <source>
        <strain evidence="2">Dm-2019-70</strain>
    </source>
</reference>
<dbReference type="InterPro" id="IPR010982">
    <property type="entry name" value="Lambda_DNA-bd_dom_sf"/>
</dbReference>
<protein>
    <submittedName>
        <fullName evidence="2">Helix-turn-helix domain-containing protein</fullName>
    </submittedName>
    <submittedName>
        <fullName evidence="3">XRE family transcriptional regulator</fullName>
    </submittedName>
</protein>
<dbReference type="RefSeq" id="WP_047021619.1">
    <property type="nucleotide sequence ID" value="NZ_CABMJF010000038.1"/>
</dbReference>
<dbReference type="CDD" id="cd00093">
    <property type="entry name" value="HTH_XRE"/>
    <property type="match status" value="1"/>
</dbReference>
<reference evidence="3" key="1">
    <citation type="submission" date="2018-05" db="EMBL/GenBank/DDBJ databases">
        <title>Genome Comparison of Lactic Acid Bacteria Isolated from non-Wheat Sourdough.</title>
        <authorList>
            <person name="Rice T."/>
            <person name="Axel C."/>
            <person name="Lynch K.M."/>
            <person name="Benz C."/>
            <person name="Arendt E.K."/>
            <person name="Coffey A."/>
        </authorList>
    </citation>
    <scope>NUCLEOTIDE SEQUENCE</scope>
    <source>
        <strain evidence="3">TR055</strain>
    </source>
</reference>
<dbReference type="EMBL" id="QFDK01000003">
    <property type="protein sequence ID" value="TOZ05104.1"/>
    <property type="molecule type" value="Genomic_DNA"/>
</dbReference>
<evidence type="ECO:0000313" key="4">
    <source>
        <dbReference type="Proteomes" id="UP000676478"/>
    </source>
</evidence>
<dbReference type="Proteomes" id="UP000676478">
    <property type="component" value="Unassembled WGS sequence"/>
</dbReference>
<dbReference type="AlphaFoldDB" id="A0AA41JUF6"/>
<evidence type="ECO:0000313" key="2">
    <source>
        <dbReference type="EMBL" id="MBS1011466.1"/>
    </source>
</evidence>
<dbReference type="Proteomes" id="UP000785759">
    <property type="component" value="Unassembled WGS sequence"/>
</dbReference>
<accession>A0AA41JUF6</accession>
<reference evidence="2" key="2">
    <citation type="submission" date="2020-12" db="EMBL/GenBank/DDBJ databases">
        <authorList>
            <person name="Mcmullen J.G."/>
        </authorList>
    </citation>
    <scope>NUCLEOTIDE SEQUENCE</scope>
    <source>
        <strain evidence="2">Dm-2019-70</strain>
    </source>
</reference>